<gene>
    <name evidence="1" type="ORF">IS491_10190</name>
</gene>
<dbReference type="Gene3D" id="3.30.700.10">
    <property type="entry name" value="Glycoprotein, Type 4 Pilin"/>
    <property type="match status" value="1"/>
</dbReference>
<dbReference type="RefSeq" id="WP_012060373.1">
    <property type="nucleotide sequence ID" value="NZ_CP053893.1"/>
</dbReference>
<dbReference type="PANTHER" id="PTHR30093">
    <property type="entry name" value="GENERAL SECRETION PATHWAY PROTEIN G"/>
    <property type="match status" value="1"/>
</dbReference>
<comment type="caution">
    <text evidence="1">The sequence shown here is derived from an EMBL/GenBank/DDBJ whole genome shotgun (WGS) entry which is preliminary data.</text>
</comment>
<sequence length="143" mass="14991">MNQLLLKKSNEISKRKKKGFTLVELIIVIAIIAILAAIAIPKFGEIRTSANERADLATAKNIATVVAAEIASNTISDTQTDADPTSLTDFAGTGTVSIATQIDGSLTPKNNPGTNTGFTITVSNHGNIEVDYAGSGTKVYPQD</sequence>
<dbReference type="Proteomes" id="UP000631418">
    <property type="component" value="Unassembled WGS sequence"/>
</dbReference>
<dbReference type="AlphaFoldDB" id="A0A1S8RJA4"/>
<proteinExistence type="predicted"/>
<dbReference type="OMA" id="NTDAHTV"/>
<dbReference type="SUPFAM" id="SSF54523">
    <property type="entry name" value="Pili subunits"/>
    <property type="match status" value="1"/>
</dbReference>
<dbReference type="InterPro" id="IPR012902">
    <property type="entry name" value="N_methyl_site"/>
</dbReference>
<evidence type="ECO:0000313" key="2">
    <source>
        <dbReference type="Proteomes" id="UP000631418"/>
    </source>
</evidence>
<accession>A0A1S8RJA4</accession>
<evidence type="ECO:0000313" key="1">
    <source>
        <dbReference type="EMBL" id="MBF7809027.1"/>
    </source>
</evidence>
<dbReference type="PANTHER" id="PTHR30093:SF43">
    <property type="entry name" value="SLR2015 PROTEIN"/>
    <property type="match status" value="1"/>
</dbReference>
<dbReference type="InterPro" id="IPR045584">
    <property type="entry name" value="Pilin-like"/>
</dbReference>
<dbReference type="PROSITE" id="PS00409">
    <property type="entry name" value="PROKAR_NTER_METHYL"/>
    <property type="match status" value="1"/>
</dbReference>
<dbReference type="EMBL" id="JADOEF010000001">
    <property type="protein sequence ID" value="MBF7809027.1"/>
    <property type="molecule type" value="Genomic_DNA"/>
</dbReference>
<organism evidence="1 2">
    <name type="scientific">Clostridium beijerinckii</name>
    <name type="common">Clostridium MP</name>
    <dbReference type="NCBI Taxonomy" id="1520"/>
    <lineage>
        <taxon>Bacteria</taxon>
        <taxon>Bacillati</taxon>
        <taxon>Bacillota</taxon>
        <taxon>Clostridia</taxon>
        <taxon>Eubacteriales</taxon>
        <taxon>Clostridiaceae</taxon>
        <taxon>Clostridium</taxon>
    </lineage>
</organism>
<reference evidence="1" key="1">
    <citation type="submission" date="2020-11" db="EMBL/GenBank/DDBJ databases">
        <authorList>
            <person name="Thieme N."/>
            <person name="Liebl W."/>
            <person name="Zverlov V."/>
        </authorList>
    </citation>
    <scope>NUCLEOTIDE SEQUENCE</scope>
    <source>
        <strain evidence="1">NT08</strain>
    </source>
</reference>
<dbReference type="NCBIfam" id="TIGR02532">
    <property type="entry name" value="IV_pilin_GFxxxE"/>
    <property type="match status" value="1"/>
</dbReference>
<name>A0A1S8RJA4_CLOBE</name>
<protein>
    <submittedName>
        <fullName evidence="1">Prepilin-type N-terminal cleavage/methylation domain-containing protein</fullName>
    </submittedName>
</protein>
<dbReference type="Pfam" id="PF07963">
    <property type="entry name" value="N_methyl"/>
    <property type="match status" value="1"/>
</dbReference>